<feature type="compositionally biased region" description="Low complexity" evidence="1">
    <location>
        <begin position="26"/>
        <end position="35"/>
    </location>
</feature>
<feature type="compositionally biased region" description="Pro residues" evidence="1">
    <location>
        <begin position="174"/>
        <end position="185"/>
    </location>
</feature>
<feature type="region of interest" description="Disordered" evidence="1">
    <location>
        <begin position="304"/>
        <end position="378"/>
    </location>
</feature>
<evidence type="ECO:0000256" key="1">
    <source>
        <dbReference type="SAM" id="MobiDB-lite"/>
    </source>
</evidence>
<dbReference type="PANTHER" id="PTHR31029:SF4">
    <property type="entry name" value="CYCLIN-DEPENDENT KINASE-LIKE PROTEIN"/>
    <property type="match status" value="1"/>
</dbReference>
<organism evidence="2">
    <name type="scientific">Spirodela intermedia</name>
    <name type="common">Intermediate duckweed</name>
    <dbReference type="NCBI Taxonomy" id="51605"/>
    <lineage>
        <taxon>Eukaryota</taxon>
        <taxon>Viridiplantae</taxon>
        <taxon>Streptophyta</taxon>
        <taxon>Embryophyta</taxon>
        <taxon>Tracheophyta</taxon>
        <taxon>Spermatophyta</taxon>
        <taxon>Magnoliopsida</taxon>
        <taxon>Liliopsida</taxon>
        <taxon>Araceae</taxon>
        <taxon>Lemnoideae</taxon>
        <taxon>Spirodela</taxon>
    </lineage>
</organism>
<sequence length="378" mass="39175">MAAAAPLPLARPPLLKSVRRPSRTHGGAATPGAGPDEAHQPTPTKKVIQEVVSYNRCRPFPREKKISAATAAGDDAGAAARGGILKSVFSSFTWGSPHFSSCSAASSYASSAREEEWKLAATQLSYKLLQAIRKRDEAISEASRLKLSVSELEKKLTRLENYSHDLKSTLEQHQPPPPATAPSPPKSASRGTAPPAAPTWKRSSAGLSTGTSSPPDSSAAAPPACSTRPGGGGQHGRLRGPPGGLVGGRAHPGDQALQRGFSRFCDAKMGEVGGSARRVAGAPAGMVQPPAGAHLARGEGRALRRRVYGGASGGRRRRAAGGGDGEDDGGAGVLRAQRRGQVPGDCSSAGERRKIAGAHAGVVLRKSEEETVDRSRRR</sequence>
<evidence type="ECO:0000313" key="3">
    <source>
        <dbReference type="Proteomes" id="UP001189122"/>
    </source>
</evidence>
<protein>
    <submittedName>
        <fullName evidence="2">Uncharacterized protein</fullName>
    </submittedName>
</protein>
<feature type="compositionally biased region" description="Low complexity" evidence="1">
    <location>
        <begin position="1"/>
        <end position="15"/>
    </location>
</feature>
<proteinExistence type="predicted"/>
<feature type="compositionally biased region" description="Polar residues" evidence="1">
    <location>
        <begin position="201"/>
        <end position="211"/>
    </location>
</feature>
<accession>A0A7I8JTS8</accession>
<name>A0A7I8JTS8_SPIIN</name>
<feature type="compositionally biased region" description="Low complexity" evidence="1">
    <location>
        <begin position="212"/>
        <end position="224"/>
    </location>
</feature>
<feature type="compositionally biased region" description="Gly residues" evidence="1">
    <location>
        <begin position="229"/>
        <end position="247"/>
    </location>
</feature>
<keyword evidence="3" id="KW-1185">Reference proteome</keyword>
<dbReference type="AlphaFoldDB" id="A0A7I8JTS8"/>
<dbReference type="EMBL" id="LR743605">
    <property type="protein sequence ID" value="CAA2634608.1"/>
    <property type="molecule type" value="Genomic_DNA"/>
</dbReference>
<gene>
    <name evidence="2" type="ORF">SI7747_18020014</name>
</gene>
<dbReference type="EMBL" id="CACRZD030000018">
    <property type="protein sequence ID" value="CAA6673597.1"/>
    <property type="molecule type" value="Genomic_DNA"/>
</dbReference>
<dbReference type="InterPro" id="IPR042316">
    <property type="entry name" value="IRKI-like"/>
</dbReference>
<dbReference type="PANTHER" id="PTHR31029">
    <property type="entry name" value="CYCLIN-DEPENDENT KINASE-LIKE PROTEIN"/>
    <property type="match status" value="1"/>
</dbReference>
<feature type="compositionally biased region" description="Basic and acidic residues" evidence="1">
    <location>
        <begin position="365"/>
        <end position="378"/>
    </location>
</feature>
<feature type="region of interest" description="Disordered" evidence="1">
    <location>
        <begin position="1"/>
        <end position="47"/>
    </location>
</feature>
<dbReference type="Proteomes" id="UP001189122">
    <property type="component" value="Unassembled WGS sequence"/>
</dbReference>
<reference evidence="2 3" key="1">
    <citation type="submission" date="2019-12" db="EMBL/GenBank/DDBJ databases">
        <authorList>
            <person name="Scholz U."/>
            <person name="Mascher M."/>
            <person name="Fiebig A."/>
        </authorList>
    </citation>
    <scope>NUCLEOTIDE SEQUENCE</scope>
</reference>
<feature type="region of interest" description="Disordered" evidence="1">
    <location>
        <begin position="163"/>
        <end position="259"/>
    </location>
</feature>
<evidence type="ECO:0000313" key="2">
    <source>
        <dbReference type="EMBL" id="CAA2634608.1"/>
    </source>
</evidence>